<feature type="compositionally biased region" description="Low complexity" evidence="1">
    <location>
        <begin position="40"/>
        <end position="52"/>
    </location>
</feature>
<name>L8GIQ1_ACACF</name>
<accession>L8GIQ1</accession>
<evidence type="ECO:0000256" key="1">
    <source>
        <dbReference type="SAM" id="MobiDB-lite"/>
    </source>
</evidence>
<dbReference type="GeneID" id="14913353"/>
<feature type="compositionally biased region" description="Polar residues" evidence="1">
    <location>
        <begin position="1"/>
        <end position="13"/>
    </location>
</feature>
<dbReference type="AlphaFoldDB" id="L8GIQ1"/>
<dbReference type="VEuPathDB" id="AmoebaDB:ACA1_091080"/>
<feature type="compositionally biased region" description="Basic and acidic residues" evidence="1">
    <location>
        <begin position="61"/>
        <end position="70"/>
    </location>
</feature>
<keyword evidence="3" id="KW-1185">Reference proteome</keyword>
<sequence>MERLPSTESSSNRPKLPKDFPALAEPGQSRVQLLRQRFEQQAAAAQQDSSAARPRSGGWPDDFKRVDVRSLRQRLFAEPDFEDSRGRRPTAPHQQAVVYPLEEEQPQRQMATWEERPPEPPPREEPEEVLEADEEKRHPPAPPPREEDDTEEAAQHVSDAELSSLAQTLKALGLGSGSPPAAHRQPTPGRAH</sequence>
<dbReference type="KEGG" id="acan:ACA1_091080"/>
<feature type="region of interest" description="Disordered" evidence="1">
    <location>
        <begin position="1"/>
        <end position="192"/>
    </location>
</feature>
<dbReference type="RefSeq" id="XP_004334621.1">
    <property type="nucleotide sequence ID" value="XM_004334573.1"/>
</dbReference>
<evidence type="ECO:0000313" key="3">
    <source>
        <dbReference type="Proteomes" id="UP000011083"/>
    </source>
</evidence>
<dbReference type="Proteomes" id="UP000011083">
    <property type="component" value="Unassembled WGS sequence"/>
</dbReference>
<evidence type="ECO:0000313" key="2">
    <source>
        <dbReference type="EMBL" id="ELR12608.1"/>
    </source>
</evidence>
<reference evidence="2 3" key="1">
    <citation type="journal article" date="2013" name="Genome Biol.">
        <title>Genome of Acanthamoeba castellanii highlights extensive lateral gene transfer and early evolution of tyrosine kinase signaling.</title>
        <authorList>
            <person name="Clarke M."/>
            <person name="Lohan A.J."/>
            <person name="Liu B."/>
            <person name="Lagkouvardos I."/>
            <person name="Roy S."/>
            <person name="Zafar N."/>
            <person name="Bertelli C."/>
            <person name="Schilde C."/>
            <person name="Kianianmomeni A."/>
            <person name="Burglin T.R."/>
            <person name="Frech C."/>
            <person name="Turcotte B."/>
            <person name="Kopec K.O."/>
            <person name="Synnott J.M."/>
            <person name="Choo C."/>
            <person name="Paponov I."/>
            <person name="Finkler A."/>
            <person name="Soon Heng Tan C."/>
            <person name="Hutchins A.P."/>
            <person name="Weinmeier T."/>
            <person name="Rattei T."/>
            <person name="Chu J.S."/>
            <person name="Gimenez G."/>
            <person name="Irimia M."/>
            <person name="Rigden D.J."/>
            <person name="Fitzpatrick D.A."/>
            <person name="Lorenzo-Morales J."/>
            <person name="Bateman A."/>
            <person name="Chiu C.H."/>
            <person name="Tang P."/>
            <person name="Hegemann P."/>
            <person name="Fromm H."/>
            <person name="Raoult D."/>
            <person name="Greub G."/>
            <person name="Miranda-Saavedra D."/>
            <person name="Chen N."/>
            <person name="Nash P."/>
            <person name="Ginger M.L."/>
            <person name="Horn M."/>
            <person name="Schaap P."/>
            <person name="Caler L."/>
            <person name="Loftus B."/>
        </authorList>
    </citation>
    <scope>NUCLEOTIDE SEQUENCE [LARGE SCALE GENOMIC DNA]</scope>
    <source>
        <strain evidence="2 3">Neff</strain>
    </source>
</reference>
<proteinExistence type="predicted"/>
<protein>
    <submittedName>
        <fullName evidence="2">Uncharacterized protein</fullName>
    </submittedName>
</protein>
<feature type="compositionally biased region" description="Basic and acidic residues" evidence="1">
    <location>
        <begin position="113"/>
        <end position="124"/>
    </location>
</feature>
<dbReference type="EMBL" id="KB008103">
    <property type="protein sequence ID" value="ELR12608.1"/>
    <property type="molecule type" value="Genomic_DNA"/>
</dbReference>
<organism evidence="2 3">
    <name type="scientific">Acanthamoeba castellanii (strain ATCC 30010 / Neff)</name>
    <dbReference type="NCBI Taxonomy" id="1257118"/>
    <lineage>
        <taxon>Eukaryota</taxon>
        <taxon>Amoebozoa</taxon>
        <taxon>Discosea</taxon>
        <taxon>Longamoebia</taxon>
        <taxon>Centramoebida</taxon>
        <taxon>Acanthamoebidae</taxon>
        <taxon>Acanthamoeba</taxon>
    </lineage>
</organism>
<gene>
    <name evidence="2" type="ORF">ACA1_091080</name>
</gene>